<evidence type="ECO:0000313" key="14">
    <source>
        <dbReference type="Proteomes" id="UP000306145"/>
    </source>
</evidence>
<evidence type="ECO:0000259" key="12">
    <source>
        <dbReference type="SMART" id="SM00831"/>
    </source>
</evidence>
<dbReference type="SUPFAM" id="SSF81665">
    <property type="entry name" value="Calcium ATPase, transmembrane domain M"/>
    <property type="match status" value="1"/>
</dbReference>
<protein>
    <submittedName>
        <fullName evidence="13">Cation-transporting P-type ATPase</fullName>
    </submittedName>
</protein>
<dbReference type="PANTHER" id="PTHR43294:SF21">
    <property type="entry name" value="CATION TRANSPORTING ATPASE"/>
    <property type="match status" value="1"/>
</dbReference>
<dbReference type="InterPro" id="IPR006068">
    <property type="entry name" value="ATPase_P-typ_cation-transptr_C"/>
</dbReference>
<comment type="similarity">
    <text evidence="2">Belongs to the cation transport ATPase (P-type) (TC 3.A.3) family. Type IIA subfamily.</text>
</comment>
<keyword evidence="5" id="KW-0547">Nucleotide-binding</keyword>
<keyword evidence="9 11" id="KW-0472">Membrane</keyword>
<feature type="transmembrane region" description="Helical" evidence="11">
    <location>
        <begin position="757"/>
        <end position="778"/>
    </location>
</feature>
<dbReference type="Proteomes" id="UP000306145">
    <property type="component" value="Unassembled WGS sequence"/>
</dbReference>
<dbReference type="Gene3D" id="3.40.1110.10">
    <property type="entry name" value="Calcium-transporting ATPase, cytoplasmic domain N"/>
    <property type="match status" value="1"/>
</dbReference>
<dbReference type="InterPro" id="IPR023299">
    <property type="entry name" value="ATPase_P-typ_cyto_dom_N"/>
</dbReference>
<comment type="subcellular location">
    <subcellularLocation>
        <location evidence="1">Cell membrane</location>
        <topology evidence="1">Multi-pass membrane protein</topology>
    </subcellularLocation>
</comment>
<dbReference type="PRINTS" id="PR00119">
    <property type="entry name" value="CATATPASE"/>
</dbReference>
<feature type="transmembrane region" description="Helical" evidence="11">
    <location>
        <begin position="44"/>
        <end position="66"/>
    </location>
</feature>
<dbReference type="SFLD" id="SFLDS00003">
    <property type="entry name" value="Haloacid_Dehalogenase"/>
    <property type="match status" value="1"/>
</dbReference>
<dbReference type="AlphaFoldDB" id="A0A5C4QYT2"/>
<feature type="transmembrane region" description="Helical" evidence="11">
    <location>
        <begin position="799"/>
        <end position="820"/>
    </location>
</feature>
<dbReference type="GO" id="GO:0005524">
    <property type="term" value="F:ATP binding"/>
    <property type="evidence" value="ECO:0007669"/>
    <property type="project" value="UniProtKB-KW"/>
</dbReference>
<keyword evidence="4 11" id="KW-0812">Transmembrane</keyword>
<evidence type="ECO:0000256" key="2">
    <source>
        <dbReference type="ARBA" id="ARBA00005675"/>
    </source>
</evidence>
<dbReference type="SUPFAM" id="SSF56784">
    <property type="entry name" value="HAD-like"/>
    <property type="match status" value="1"/>
</dbReference>
<name>A0A5C4QYT2_9ACTN</name>
<feature type="transmembrane region" description="Helical" evidence="11">
    <location>
        <begin position="248"/>
        <end position="276"/>
    </location>
</feature>
<dbReference type="PANTHER" id="PTHR43294">
    <property type="entry name" value="SODIUM/POTASSIUM-TRANSPORTING ATPASE SUBUNIT ALPHA"/>
    <property type="match status" value="1"/>
</dbReference>
<keyword evidence="6" id="KW-0067">ATP-binding</keyword>
<dbReference type="GO" id="GO:0016887">
    <property type="term" value="F:ATP hydrolysis activity"/>
    <property type="evidence" value="ECO:0007669"/>
    <property type="project" value="InterPro"/>
</dbReference>
<dbReference type="InterPro" id="IPR023298">
    <property type="entry name" value="ATPase_P-typ_TM_dom_sf"/>
</dbReference>
<dbReference type="SUPFAM" id="SSF81660">
    <property type="entry name" value="Metal cation-transporting ATPase, ATP-binding domain N"/>
    <property type="match status" value="1"/>
</dbReference>
<dbReference type="InterPro" id="IPR001757">
    <property type="entry name" value="P_typ_ATPase"/>
</dbReference>
<dbReference type="NCBIfam" id="TIGR01494">
    <property type="entry name" value="ATPase_P-type"/>
    <property type="match status" value="2"/>
</dbReference>
<dbReference type="InterPro" id="IPR036412">
    <property type="entry name" value="HAD-like_sf"/>
</dbReference>
<proteinExistence type="inferred from homology"/>
<reference evidence="13 14" key="1">
    <citation type="submission" date="2019-06" db="EMBL/GenBank/DDBJ databases">
        <title>Micromonospora ordensis sp. nov., isolated from deep marine sediment.</title>
        <authorList>
            <person name="Veyisoglu A."/>
            <person name="Carro L."/>
            <person name="Klenk H.-P."/>
            <person name="Sahin N."/>
        </authorList>
    </citation>
    <scope>NUCLEOTIDE SEQUENCE [LARGE SCALE GENOMIC DNA]</scope>
    <source>
        <strain evidence="13 14">S2509</strain>
    </source>
</reference>
<feature type="transmembrane region" description="Helical" evidence="11">
    <location>
        <begin position="221"/>
        <end position="242"/>
    </location>
</feature>
<evidence type="ECO:0000256" key="11">
    <source>
        <dbReference type="SAM" id="Phobius"/>
    </source>
</evidence>
<dbReference type="Gene3D" id="3.40.50.1000">
    <property type="entry name" value="HAD superfamily/HAD-like"/>
    <property type="match status" value="1"/>
</dbReference>
<dbReference type="Pfam" id="PF00690">
    <property type="entry name" value="Cation_ATPase_N"/>
    <property type="match status" value="1"/>
</dbReference>
<feature type="transmembrane region" description="Helical" evidence="11">
    <location>
        <begin position="72"/>
        <end position="92"/>
    </location>
</feature>
<dbReference type="Pfam" id="PF00702">
    <property type="entry name" value="Hydrolase"/>
    <property type="match status" value="1"/>
</dbReference>
<dbReference type="SUPFAM" id="SSF81653">
    <property type="entry name" value="Calcium ATPase, transduction domain A"/>
    <property type="match status" value="1"/>
</dbReference>
<evidence type="ECO:0000256" key="7">
    <source>
        <dbReference type="ARBA" id="ARBA00022967"/>
    </source>
</evidence>
<evidence type="ECO:0000256" key="3">
    <source>
        <dbReference type="ARBA" id="ARBA00022475"/>
    </source>
</evidence>
<evidence type="ECO:0000256" key="10">
    <source>
        <dbReference type="ARBA" id="ARBA00049360"/>
    </source>
</evidence>
<feature type="domain" description="Cation-transporting P-type ATPase N-terminal" evidence="12">
    <location>
        <begin position="2"/>
        <end position="69"/>
    </location>
</feature>
<dbReference type="InterPro" id="IPR050510">
    <property type="entry name" value="Cation_transp_ATPase_P-type"/>
</dbReference>
<comment type="catalytic activity">
    <reaction evidence="10">
        <text>ATP + H2O = ADP + phosphate + H(+)</text>
        <dbReference type="Rhea" id="RHEA:13065"/>
        <dbReference type="ChEBI" id="CHEBI:15377"/>
        <dbReference type="ChEBI" id="CHEBI:15378"/>
        <dbReference type="ChEBI" id="CHEBI:30616"/>
        <dbReference type="ChEBI" id="CHEBI:43474"/>
        <dbReference type="ChEBI" id="CHEBI:456216"/>
    </reaction>
</comment>
<sequence>MATSATAPGPVRAAGLAAEEAAGRLRRVGPNVLPSSRPPAIWRLLARQLTHFFALLLWAAAVLAVIAGMPELGVAIAVVVLVNGVFAFVQEYRADRAADRLRDLMPAAATVRRDGHRLTVAAADLVPDDLVLLEAGDRISADLAVVEAHAIAVDESMLTGESVPRRVTVDERLFAGTYLVEGAASAIVVATGQQTRLAGIAELTRGATRPPSPLAVRLNRVVKVVAAVAVAVGAVFLGTAMLLGAEPIVAFLLAIGVTVALVPEGLLPTVTLSLAWGARRMAGRNALVRRLDSVETLGSVTFICTDKTGTLTRNEMSAVEVWTALGAATVRGVGYQPTGQIDTPAANRDAVADLAYAAVRASSGRLSRRDGQWQPHGDPMEVALHVLALRAGVDVSARERWEPATAIYPFDSRRLRYATVVADTLYVKGAPEAVLSRCPAPPPDAAAVARRMAGRGLRVLAVATRRGPGLGAGPERDERELELLGLVGLADPPRPDVGQAVTVCRTAGIRLAIVTGDHAGTAGAIAEQVGLLGPDRIVVEGRDLPADDAALADLLEHDGVVVARARPEDKLRITRALQARGHVVAMTGDGVNDAPALRQADIGIAMGASGSDVAREAADLVLLDDHFATIVTAVELGRATFTNIRRFLTYHLTDNVAELAPFLAWALTGGAFPLAIGVLQILALDIGTDILPALALGAEPPNARTLAGRARTGQLIDGAVLRRVFGILGPAEVLASLGAFTAVLLAGGWRWAASPDAGLLAAASGAAFTAIVLGQLANAFACRSAVRPAWRIDPRRNPLLLGAVAVELVLLGVFLTVPPLPGLLDGDLPTALGWLLAATAVPTVLLSDAAAKRARRADARP</sequence>
<evidence type="ECO:0000313" key="13">
    <source>
        <dbReference type="EMBL" id="TNH31134.1"/>
    </source>
</evidence>
<dbReference type="RefSeq" id="WP_139582875.1">
    <property type="nucleotide sequence ID" value="NZ_VDFY01000086.1"/>
</dbReference>
<evidence type="ECO:0000256" key="9">
    <source>
        <dbReference type="ARBA" id="ARBA00023136"/>
    </source>
</evidence>
<dbReference type="SFLD" id="SFLDF00027">
    <property type="entry name" value="p-type_atpase"/>
    <property type="match status" value="1"/>
</dbReference>
<dbReference type="Pfam" id="PF00122">
    <property type="entry name" value="E1-E2_ATPase"/>
    <property type="match status" value="1"/>
</dbReference>
<dbReference type="InterPro" id="IPR018303">
    <property type="entry name" value="ATPase_P-typ_P_site"/>
</dbReference>
<keyword evidence="3" id="KW-1003">Cell membrane</keyword>
<accession>A0A5C4QYT2</accession>
<dbReference type="Gene3D" id="1.20.1110.10">
    <property type="entry name" value="Calcium-transporting ATPase, transmembrane domain"/>
    <property type="match status" value="1"/>
</dbReference>
<feature type="transmembrane region" description="Helical" evidence="11">
    <location>
        <begin position="832"/>
        <end position="851"/>
    </location>
</feature>
<dbReference type="InterPro" id="IPR023214">
    <property type="entry name" value="HAD_sf"/>
</dbReference>
<dbReference type="InterPro" id="IPR004014">
    <property type="entry name" value="ATPase_P-typ_cation-transptr_N"/>
</dbReference>
<keyword evidence="14" id="KW-1185">Reference proteome</keyword>
<dbReference type="SFLD" id="SFLDG00002">
    <property type="entry name" value="C1.7:_P-type_atpase_like"/>
    <property type="match status" value="1"/>
</dbReference>
<evidence type="ECO:0000256" key="6">
    <source>
        <dbReference type="ARBA" id="ARBA00022840"/>
    </source>
</evidence>
<evidence type="ECO:0000256" key="1">
    <source>
        <dbReference type="ARBA" id="ARBA00004651"/>
    </source>
</evidence>
<keyword evidence="8 11" id="KW-1133">Transmembrane helix</keyword>
<dbReference type="GO" id="GO:0005886">
    <property type="term" value="C:plasma membrane"/>
    <property type="evidence" value="ECO:0007669"/>
    <property type="project" value="UniProtKB-SubCell"/>
</dbReference>
<evidence type="ECO:0000256" key="5">
    <source>
        <dbReference type="ARBA" id="ARBA00022741"/>
    </source>
</evidence>
<gene>
    <name evidence="13" type="ORF">FHG89_04020</name>
</gene>
<dbReference type="InterPro" id="IPR059000">
    <property type="entry name" value="ATPase_P-type_domA"/>
</dbReference>
<dbReference type="OrthoDB" id="9814270at2"/>
<dbReference type="PRINTS" id="PR00120">
    <property type="entry name" value="HATPASE"/>
</dbReference>
<dbReference type="Gene3D" id="2.70.150.10">
    <property type="entry name" value="Calcium-transporting ATPase, cytoplasmic transduction domain A"/>
    <property type="match status" value="1"/>
</dbReference>
<feature type="transmembrane region" description="Helical" evidence="11">
    <location>
        <begin position="731"/>
        <end position="751"/>
    </location>
</feature>
<evidence type="ECO:0000256" key="4">
    <source>
        <dbReference type="ARBA" id="ARBA00022692"/>
    </source>
</evidence>
<organism evidence="13 14">
    <name type="scientific">Micromonospora orduensis</name>
    <dbReference type="NCBI Taxonomy" id="1420891"/>
    <lineage>
        <taxon>Bacteria</taxon>
        <taxon>Bacillati</taxon>
        <taxon>Actinomycetota</taxon>
        <taxon>Actinomycetes</taxon>
        <taxon>Micromonosporales</taxon>
        <taxon>Micromonosporaceae</taxon>
        <taxon>Micromonospora</taxon>
    </lineage>
</organism>
<dbReference type="Pfam" id="PF00689">
    <property type="entry name" value="Cation_ATPase_C"/>
    <property type="match status" value="1"/>
</dbReference>
<evidence type="ECO:0000256" key="8">
    <source>
        <dbReference type="ARBA" id="ARBA00022989"/>
    </source>
</evidence>
<dbReference type="SMART" id="SM00831">
    <property type="entry name" value="Cation_ATPase_N"/>
    <property type="match status" value="1"/>
</dbReference>
<comment type="caution">
    <text evidence="13">The sequence shown here is derived from an EMBL/GenBank/DDBJ whole genome shotgun (WGS) entry which is preliminary data.</text>
</comment>
<keyword evidence="7" id="KW-1278">Translocase</keyword>
<dbReference type="InterPro" id="IPR008250">
    <property type="entry name" value="ATPase_P-typ_transduc_dom_A_sf"/>
</dbReference>
<dbReference type="PROSITE" id="PS00154">
    <property type="entry name" value="ATPASE_E1_E2"/>
    <property type="match status" value="1"/>
</dbReference>
<dbReference type="EMBL" id="VDFY01000086">
    <property type="protein sequence ID" value="TNH31134.1"/>
    <property type="molecule type" value="Genomic_DNA"/>
</dbReference>
<dbReference type="InterPro" id="IPR044492">
    <property type="entry name" value="P_typ_ATPase_HD_dom"/>
</dbReference>